<reference evidence="1" key="1">
    <citation type="submission" date="2004-08" db="EMBL/GenBank/DDBJ databases">
        <authorList>
            <person name="Town C.D."/>
        </authorList>
    </citation>
    <scope>NUCLEOTIDE SEQUENCE</scope>
</reference>
<protein>
    <submittedName>
        <fullName evidence="1">Uncharacterized protein</fullName>
    </submittedName>
</protein>
<reference evidence="1" key="2">
    <citation type="submission" date="2007-03" db="EMBL/GenBank/DDBJ databases">
        <authorList>
            <consortium name="The International Medicago Genome Annotation Group"/>
        </authorList>
    </citation>
    <scope>NUCLEOTIDE SEQUENCE</scope>
</reference>
<proteinExistence type="predicted"/>
<sequence length="105" mass="12059">MLLLPTLVCTDACKYKPFAVVCISRLFLKIWYPLNLFSRRKRADEGHFHSYQLRQLPLMLMHHYNSVLIAADPAILHHSPAIETATVTSLTTINTCKPRSLLMNH</sequence>
<accession>A2Q1Z9</accession>
<evidence type="ECO:0000313" key="1">
    <source>
        <dbReference type="EMBL" id="ABN05966.1"/>
    </source>
</evidence>
<gene>
    <name evidence="1" type="ORF">MtrDRAFT_AC149134g30v2</name>
</gene>
<dbReference type="EMBL" id="AC149134">
    <property type="protein sequence ID" value="ABN05966.1"/>
    <property type="molecule type" value="Genomic_DNA"/>
</dbReference>
<organism evidence="1">
    <name type="scientific">Medicago truncatula</name>
    <name type="common">Barrel medic</name>
    <name type="synonym">Medicago tribuloides</name>
    <dbReference type="NCBI Taxonomy" id="3880"/>
    <lineage>
        <taxon>Eukaryota</taxon>
        <taxon>Viridiplantae</taxon>
        <taxon>Streptophyta</taxon>
        <taxon>Embryophyta</taxon>
        <taxon>Tracheophyta</taxon>
        <taxon>Spermatophyta</taxon>
        <taxon>Magnoliopsida</taxon>
        <taxon>eudicotyledons</taxon>
        <taxon>Gunneridae</taxon>
        <taxon>Pentapetalae</taxon>
        <taxon>rosids</taxon>
        <taxon>fabids</taxon>
        <taxon>Fabales</taxon>
        <taxon>Fabaceae</taxon>
        <taxon>Papilionoideae</taxon>
        <taxon>50 kb inversion clade</taxon>
        <taxon>NPAAA clade</taxon>
        <taxon>Hologalegina</taxon>
        <taxon>IRL clade</taxon>
        <taxon>Trifolieae</taxon>
        <taxon>Medicago</taxon>
    </lineage>
</organism>
<dbReference type="AlphaFoldDB" id="A2Q1Z9"/>
<name>A2Q1Z9_MEDTR</name>